<keyword evidence="3" id="KW-0479">Metal-binding</keyword>
<evidence type="ECO:0000256" key="2">
    <source>
        <dbReference type="ARBA" id="ARBA00022691"/>
    </source>
</evidence>
<proteinExistence type="predicted"/>
<dbReference type="GO" id="GO:0032259">
    <property type="term" value="P:methylation"/>
    <property type="evidence" value="ECO:0007669"/>
    <property type="project" value="UniProtKB-KW"/>
</dbReference>
<accession>A0A2U3QJI9</accession>
<organism evidence="7 8">
    <name type="scientific">Candidatus Sulfobium mesophilum</name>
    <dbReference type="NCBI Taxonomy" id="2016548"/>
    <lineage>
        <taxon>Bacteria</taxon>
        <taxon>Pseudomonadati</taxon>
        <taxon>Nitrospirota</taxon>
        <taxon>Nitrospiria</taxon>
        <taxon>Nitrospirales</taxon>
        <taxon>Nitrospiraceae</taxon>
        <taxon>Candidatus Sulfobium</taxon>
    </lineage>
</organism>
<evidence type="ECO:0000259" key="6">
    <source>
        <dbReference type="PROSITE" id="PS51918"/>
    </source>
</evidence>
<feature type="domain" description="Radical SAM core" evidence="6">
    <location>
        <begin position="163"/>
        <end position="386"/>
    </location>
</feature>
<dbReference type="SUPFAM" id="SSF102114">
    <property type="entry name" value="Radical SAM enzymes"/>
    <property type="match status" value="1"/>
</dbReference>
<evidence type="ECO:0000256" key="5">
    <source>
        <dbReference type="ARBA" id="ARBA00023014"/>
    </source>
</evidence>
<dbReference type="Pfam" id="PF02310">
    <property type="entry name" value="B12-binding"/>
    <property type="match status" value="1"/>
</dbReference>
<dbReference type="InterPro" id="IPR025274">
    <property type="entry name" value="DUF4070"/>
</dbReference>
<evidence type="ECO:0000313" key="8">
    <source>
        <dbReference type="Proteomes" id="UP000245125"/>
    </source>
</evidence>
<dbReference type="Proteomes" id="UP000245125">
    <property type="component" value="Unassembled WGS sequence"/>
</dbReference>
<keyword evidence="4" id="KW-0408">Iron</keyword>
<keyword evidence="5" id="KW-0411">Iron-sulfur</keyword>
<keyword evidence="2" id="KW-0949">S-adenosyl-L-methionine</keyword>
<dbReference type="GO" id="GO:0051536">
    <property type="term" value="F:iron-sulfur cluster binding"/>
    <property type="evidence" value="ECO:0007669"/>
    <property type="project" value="UniProtKB-KW"/>
</dbReference>
<evidence type="ECO:0000256" key="1">
    <source>
        <dbReference type="ARBA" id="ARBA00001966"/>
    </source>
</evidence>
<keyword evidence="8" id="KW-1185">Reference proteome</keyword>
<dbReference type="CDD" id="cd01335">
    <property type="entry name" value="Radical_SAM"/>
    <property type="match status" value="1"/>
</dbReference>
<dbReference type="PANTHER" id="PTHR43409">
    <property type="entry name" value="ANAEROBIC MAGNESIUM-PROTOPORPHYRIN IX MONOMETHYL ESTER CYCLASE-RELATED"/>
    <property type="match status" value="1"/>
</dbReference>
<name>A0A2U3QJI9_9BACT</name>
<keyword evidence="7" id="KW-0808">Transferase</keyword>
<dbReference type="GO" id="GO:0005829">
    <property type="term" value="C:cytosol"/>
    <property type="evidence" value="ECO:0007669"/>
    <property type="project" value="TreeGrafter"/>
</dbReference>
<dbReference type="SFLD" id="SFLDG01082">
    <property type="entry name" value="B12-binding_domain_containing"/>
    <property type="match status" value="1"/>
</dbReference>
<dbReference type="InterPro" id="IPR058240">
    <property type="entry name" value="rSAM_sf"/>
</dbReference>
<dbReference type="GO" id="GO:0046872">
    <property type="term" value="F:metal ion binding"/>
    <property type="evidence" value="ECO:0007669"/>
    <property type="project" value="UniProtKB-KW"/>
</dbReference>
<dbReference type="InterPro" id="IPR007197">
    <property type="entry name" value="rSAM"/>
</dbReference>
<sequence length="506" mass="58417">MMKVLLVYPEYPVTFWSFRYALSFISKKASFPPLGLLTIAALLPEEWELRLVDMNVRKLSDREILWADYVFVSAMIVQAQSVRKVLDRCKALGRKVVAGGPLFTTGYEEYDGMADHFVLNEAEKTLPAFLSDLKKGLPKKIYSSPEWADMTTSPVPRRELVRTRDYGAMNIQYSRGCPFDCEFCNITSLFGRVPRTKNKEQLIAELDNIRALGWKGCVFIVDDNFIGNKLKLKNEILPAMIEWMTRNGYPFTFTTEASLNLADDDELMRLMVEAGFDQVFVGIESPNADSLDECGKRVNQGRDMIASIRKMQQFGLEVQGGFIVGFDNDPPEIFDRMISFIQDSSVVTAMVGMLNALPSTKLHSRLTKEGRLLEQTSGNNTDFSINFMPSMEYNSLIMGYKRVMQNIYSPKQYYIRAKTFLQNYRPGSNRMFHIRFNYMMALPKSILRIGILGKERFQYWKLFFWSLFRRPKLFPHAITLSIYGFHFRKMVQELVKRDLTRDSCDS</sequence>
<dbReference type="Pfam" id="PF13282">
    <property type="entry name" value="DUF4070"/>
    <property type="match status" value="1"/>
</dbReference>
<dbReference type="SMART" id="SM00729">
    <property type="entry name" value="Elp3"/>
    <property type="match status" value="1"/>
</dbReference>
<dbReference type="EC" id="2.1.1.-" evidence="7"/>
<dbReference type="PANTHER" id="PTHR43409:SF3">
    <property type="entry name" value="HYPOTHETICAL METHYLTRANSFERASE"/>
    <property type="match status" value="1"/>
</dbReference>
<reference evidence="8" key="1">
    <citation type="submission" date="2018-03" db="EMBL/GenBank/DDBJ databases">
        <authorList>
            <person name="Zecchin S."/>
        </authorList>
    </citation>
    <scope>NUCLEOTIDE SEQUENCE [LARGE SCALE GENOMIC DNA]</scope>
</reference>
<dbReference type="InterPro" id="IPR034466">
    <property type="entry name" value="Methyltransferase_Class_B"/>
</dbReference>
<dbReference type="GO" id="GO:0031419">
    <property type="term" value="F:cobalamin binding"/>
    <property type="evidence" value="ECO:0007669"/>
    <property type="project" value="InterPro"/>
</dbReference>
<protein>
    <submittedName>
        <fullName evidence="7">Putative enzyme</fullName>
        <ecNumber evidence="7">2.1.1.-</ecNumber>
    </submittedName>
</protein>
<dbReference type="AlphaFoldDB" id="A0A2U3QJI9"/>
<dbReference type="Gene3D" id="3.80.30.20">
    <property type="entry name" value="tm_1862 like domain"/>
    <property type="match status" value="1"/>
</dbReference>
<comment type="cofactor">
    <cofactor evidence="1">
        <name>[4Fe-4S] cluster</name>
        <dbReference type="ChEBI" id="CHEBI:49883"/>
    </cofactor>
</comment>
<dbReference type="Pfam" id="PF04055">
    <property type="entry name" value="Radical_SAM"/>
    <property type="match status" value="1"/>
</dbReference>
<evidence type="ECO:0000256" key="4">
    <source>
        <dbReference type="ARBA" id="ARBA00023004"/>
    </source>
</evidence>
<evidence type="ECO:0000256" key="3">
    <source>
        <dbReference type="ARBA" id="ARBA00022723"/>
    </source>
</evidence>
<dbReference type="SFLD" id="SFLDG01123">
    <property type="entry name" value="methyltransferase_(Class_B)"/>
    <property type="match status" value="1"/>
</dbReference>
<gene>
    <name evidence="7" type="ORF">NBG4_60050</name>
</gene>
<dbReference type="InterPro" id="IPR006158">
    <property type="entry name" value="Cobalamin-bd"/>
</dbReference>
<dbReference type="InterPro" id="IPR023404">
    <property type="entry name" value="rSAM_horseshoe"/>
</dbReference>
<dbReference type="GO" id="GO:0008168">
    <property type="term" value="F:methyltransferase activity"/>
    <property type="evidence" value="ECO:0007669"/>
    <property type="project" value="UniProtKB-KW"/>
</dbReference>
<dbReference type="InterPro" id="IPR034530">
    <property type="entry name" value="HpnP-like"/>
</dbReference>
<dbReference type="EMBL" id="OUUY01000108">
    <property type="protein sequence ID" value="SPQ01574.1"/>
    <property type="molecule type" value="Genomic_DNA"/>
</dbReference>
<dbReference type="SFLD" id="SFLDS00029">
    <property type="entry name" value="Radical_SAM"/>
    <property type="match status" value="1"/>
</dbReference>
<evidence type="ECO:0000313" key="7">
    <source>
        <dbReference type="EMBL" id="SPQ01574.1"/>
    </source>
</evidence>
<dbReference type="InterPro" id="IPR051198">
    <property type="entry name" value="BchE-like"/>
</dbReference>
<keyword evidence="7" id="KW-0489">Methyltransferase</keyword>
<dbReference type="PROSITE" id="PS51918">
    <property type="entry name" value="RADICAL_SAM"/>
    <property type="match status" value="1"/>
</dbReference>
<dbReference type="InterPro" id="IPR006638">
    <property type="entry name" value="Elp3/MiaA/NifB-like_rSAM"/>
</dbReference>
<dbReference type="SFLD" id="SFLDF00303">
    <property type="entry name" value="hopanoid_C2-methyltransferase"/>
    <property type="match status" value="1"/>
</dbReference>
<dbReference type="Gene3D" id="3.40.50.280">
    <property type="entry name" value="Cobalamin-binding domain"/>
    <property type="match status" value="1"/>
</dbReference>